<gene>
    <name evidence="1" type="ORF">UFOPK2658_02029</name>
</gene>
<proteinExistence type="predicted"/>
<dbReference type="AlphaFoldDB" id="A0A6J6SPC3"/>
<reference evidence="1" key="1">
    <citation type="submission" date="2020-05" db="EMBL/GenBank/DDBJ databases">
        <authorList>
            <person name="Chiriac C."/>
            <person name="Salcher M."/>
            <person name="Ghai R."/>
            <person name="Kavagutti S V."/>
        </authorList>
    </citation>
    <scope>NUCLEOTIDE SEQUENCE</scope>
</reference>
<evidence type="ECO:0000313" key="1">
    <source>
        <dbReference type="EMBL" id="CAB4736634.1"/>
    </source>
</evidence>
<dbReference type="EMBL" id="CAEZYH010000172">
    <property type="protein sequence ID" value="CAB4736634.1"/>
    <property type="molecule type" value="Genomic_DNA"/>
</dbReference>
<protein>
    <submittedName>
        <fullName evidence="1">Unannotated protein</fullName>
    </submittedName>
</protein>
<name>A0A6J6SPC3_9ZZZZ</name>
<organism evidence="1">
    <name type="scientific">freshwater metagenome</name>
    <dbReference type="NCBI Taxonomy" id="449393"/>
    <lineage>
        <taxon>unclassified sequences</taxon>
        <taxon>metagenomes</taxon>
        <taxon>ecological metagenomes</taxon>
    </lineage>
</organism>
<accession>A0A6J6SPC3</accession>
<sequence>MTTVPLPLAAKTRSMKRRGRWWLLDGALCWASASSEAMNSSSPSPVVALKGTIGASCKKVPATWSAISMLASSRSSASHKSILVRAMIPCLTPTSCMMRKCSSVCGFHPSWPSTTKMHALIPPTPANMLPMNRVWPGTSMNAMLSPLGNCICAKPRSMVRPRSCSSIQRSGLMPVSRRINVDLP</sequence>